<reference evidence="2 3" key="1">
    <citation type="submission" date="2016-10" db="EMBL/GenBank/DDBJ databases">
        <authorList>
            <person name="de Groot N.N."/>
        </authorList>
    </citation>
    <scope>NUCLEOTIDE SEQUENCE [LARGE SCALE GENOMIC DNA]</scope>
    <source>
        <strain evidence="2 3">CGMCC 1.11156</strain>
    </source>
</reference>
<dbReference type="RefSeq" id="WP_091111317.1">
    <property type="nucleotide sequence ID" value="NZ_BKAF01000019.1"/>
</dbReference>
<dbReference type="InterPro" id="IPR036291">
    <property type="entry name" value="NAD(P)-bd_dom_sf"/>
</dbReference>
<evidence type="ECO:0000259" key="1">
    <source>
        <dbReference type="SMART" id="SM00829"/>
    </source>
</evidence>
<dbReference type="InterPro" id="IPR052733">
    <property type="entry name" value="Chloroplast_QOR"/>
</dbReference>
<dbReference type="AlphaFoldDB" id="A0A1I3ES02"/>
<dbReference type="InterPro" id="IPR020843">
    <property type="entry name" value="ER"/>
</dbReference>
<organism evidence="2 3">
    <name type="scientific">Nocardioides psychrotolerans</name>
    <dbReference type="NCBI Taxonomy" id="1005945"/>
    <lineage>
        <taxon>Bacteria</taxon>
        <taxon>Bacillati</taxon>
        <taxon>Actinomycetota</taxon>
        <taxon>Actinomycetes</taxon>
        <taxon>Propionibacteriales</taxon>
        <taxon>Nocardioidaceae</taxon>
        <taxon>Nocardioides</taxon>
    </lineage>
</organism>
<gene>
    <name evidence="2" type="ORF">SAMN05216561_10434</name>
</gene>
<name>A0A1I3ES02_9ACTN</name>
<dbReference type="PANTHER" id="PTHR44013:SF1">
    <property type="entry name" value="ZINC-TYPE ALCOHOL DEHYDROGENASE-LIKE PROTEIN C16A3.02C"/>
    <property type="match status" value="1"/>
</dbReference>
<feature type="domain" description="Enoyl reductase (ER)" evidence="1">
    <location>
        <begin position="10"/>
        <end position="333"/>
    </location>
</feature>
<dbReference type="GO" id="GO:0016491">
    <property type="term" value="F:oxidoreductase activity"/>
    <property type="evidence" value="ECO:0007669"/>
    <property type="project" value="InterPro"/>
</dbReference>
<dbReference type="PANTHER" id="PTHR44013">
    <property type="entry name" value="ZINC-TYPE ALCOHOL DEHYDROGENASE-LIKE PROTEIN C16A3.02C"/>
    <property type="match status" value="1"/>
</dbReference>
<dbReference type="STRING" id="1005945.SAMN05216561_10434"/>
<dbReference type="EMBL" id="FOQG01000004">
    <property type="protein sequence ID" value="SFI01739.1"/>
    <property type="molecule type" value="Genomic_DNA"/>
</dbReference>
<dbReference type="InterPro" id="IPR013154">
    <property type="entry name" value="ADH-like_N"/>
</dbReference>
<sequence length="337" mass="36235">MRAIVQDRYGNVDDLRLGEVPRPEPAEDEVLVRVRAASVHPDVWHVVTGQPAVLRLMGSGVRRPKDRVPGTDVAGVVESVGRAVTRFRPGDEVFGETIRGVQWRNGGAFAEYATVPEEGAALKPPTVSFEEAAAVPTAGLIALNNLPQARVPTGSRVLINGAAGGVGAFAVQLAKAYGAEVTGVDHRRKLALVRSLGADRIIDYTCEDFTRGGEQWDLIVDVPGNHSFQEIRRSLDPHGRYVLIGHDAFGATGHHWLGSIPRMLGLVTRSAVTPELRGGSFASPDKRRLMTTLTQFLETGQLRVAIDRTFPLAEAPEALRYLASGQPVGRVVILVGG</sequence>
<dbReference type="SUPFAM" id="SSF51735">
    <property type="entry name" value="NAD(P)-binding Rossmann-fold domains"/>
    <property type="match status" value="1"/>
</dbReference>
<dbReference type="Pfam" id="PF13602">
    <property type="entry name" value="ADH_zinc_N_2"/>
    <property type="match status" value="1"/>
</dbReference>
<accession>A0A1I3ES02</accession>
<dbReference type="SUPFAM" id="SSF50129">
    <property type="entry name" value="GroES-like"/>
    <property type="match status" value="1"/>
</dbReference>
<dbReference type="Proteomes" id="UP000198649">
    <property type="component" value="Unassembled WGS sequence"/>
</dbReference>
<evidence type="ECO:0000313" key="3">
    <source>
        <dbReference type="Proteomes" id="UP000198649"/>
    </source>
</evidence>
<dbReference type="InterPro" id="IPR011032">
    <property type="entry name" value="GroES-like_sf"/>
</dbReference>
<dbReference type="CDD" id="cd08267">
    <property type="entry name" value="MDR1"/>
    <property type="match status" value="1"/>
</dbReference>
<evidence type="ECO:0000313" key="2">
    <source>
        <dbReference type="EMBL" id="SFI01739.1"/>
    </source>
</evidence>
<dbReference type="Gene3D" id="3.90.180.10">
    <property type="entry name" value="Medium-chain alcohol dehydrogenases, catalytic domain"/>
    <property type="match status" value="1"/>
</dbReference>
<dbReference type="OrthoDB" id="3175656at2"/>
<dbReference type="Gene3D" id="3.40.50.720">
    <property type="entry name" value="NAD(P)-binding Rossmann-like Domain"/>
    <property type="match status" value="1"/>
</dbReference>
<dbReference type="Pfam" id="PF08240">
    <property type="entry name" value="ADH_N"/>
    <property type="match status" value="1"/>
</dbReference>
<keyword evidence="3" id="KW-1185">Reference proteome</keyword>
<proteinExistence type="predicted"/>
<dbReference type="SMART" id="SM00829">
    <property type="entry name" value="PKS_ER"/>
    <property type="match status" value="1"/>
</dbReference>
<protein>
    <submittedName>
        <fullName evidence="2">NADPH:quinone reductase</fullName>
    </submittedName>
</protein>